<gene>
    <name evidence="1" type="primary">UTP5</name>
    <name evidence="1" type="ORF">H2199_000129</name>
</gene>
<name>A0ACC2ZPH2_9PEZI</name>
<evidence type="ECO:0000313" key="2">
    <source>
        <dbReference type="Proteomes" id="UP001172680"/>
    </source>
</evidence>
<evidence type="ECO:0000313" key="1">
    <source>
        <dbReference type="EMBL" id="KAJ9649354.1"/>
    </source>
</evidence>
<comment type="caution">
    <text evidence="1">The sequence shown here is derived from an EMBL/GenBank/DDBJ whole genome shotgun (WGS) entry which is preliminary data.</text>
</comment>
<protein>
    <submittedName>
        <fullName evidence="1">Small subunit (SSU) processome component</fullName>
    </submittedName>
</protein>
<organism evidence="1 2">
    <name type="scientific">Coniosporium tulheliwenetii</name>
    <dbReference type="NCBI Taxonomy" id="3383036"/>
    <lineage>
        <taxon>Eukaryota</taxon>
        <taxon>Fungi</taxon>
        <taxon>Dikarya</taxon>
        <taxon>Ascomycota</taxon>
        <taxon>Pezizomycotina</taxon>
        <taxon>Dothideomycetes</taxon>
        <taxon>Dothideomycetes incertae sedis</taxon>
        <taxon>Coniosporium</taxon>
    </lineage>
</organism>
<accession>A0ACC2ZPH2</accession>
<dbReference type="Proteomes" id="UP001172680">
    <property type="component" value="Unassembled WGS sequence"/>
</dbReference>
<dbReference type="EMBL" id="JAPDRP010000001">
    <property type="protein sequence ID" value="KAJ9649354.1"/>
    <property type="molecule type" value="Genomic_DNA"/>
</dbReference>
<sequence>MVAAVSSRSRPSGSTTKSLQPPTKRAKLSQQPSEQQSNGLEAILSGARRGQKLTAVAINGVKRSGKNNVDESRAVVGRERRVMVTSTCKTSTGEVVEISSDEEEDESDYESSGDEQAEAGAAEQPAAHSSDVPAKDTEMVGGDVEGMEEPADTAGAAEPEEPSFGEMLQANAPEPIDIEASFADPTAQSKELVPTVGNRTLTAPSATSLGTVLTQALKTNDRQLLESCFEMNDLDSWSLVSHGGYLAGQQDVVRRLGSLNRVIKERASGLQPLLTLKGKLDMLSAQMELRRSMQRSAAVDEEDDDEGVIYVEGEDEGSDEAEVEVPQPAKAINGGVPPPKISGDEGEDMPTTVNGLDLDVDEDEDESEDENEMLDDEAAETENDTGDETSDEDELDREDDDGEDLSESEAEETRPAKRSTAALRSGFGRKR</sequence>
<proteinExistence type="predicted"/>
<reference evidence="1" key="1">
    <citation type="submission" date="2022-10" db="EMBL/GenBank/DDBJ databases">
        <title>Culturing micro-colonial fungi from biological soil crusts in the Mojave desert and describing Neophaeococcomyces mojavensis, and introducing the new genera and species Taxawa tesnikishii.</title>
        <authorList>
            <person name="Kurbessoian T."/>
            <person name="Stajich J.E."/>
        </authorList>
    </citation>
    <scope>NUCLEOTIDE SEQUENCE</scope>
    <source>
        <strain evidence="1">JES_115</strain>
    </source>
</reference>
<keyword evidence="2" id="KW-1185">Reference proteome</keyword>